<evidence type="ECO:0000313" key="15">
    <source>
        <dbReference type="Proteomes" id="UP000325598"/>
    </source>
</evidence>
<evidence type="ECO:0000256" key="1">
    <source>
        <dbReference type="ARBA" id="ARBA00001933"/>
    </source>
</evidence>
<evidence type="ECO:0000256" key="2">
    <source>
        <dbReference type="ARBA" id="ARBA00004810"/>
    </source>
</evidence>
<feature type="domain" description="ACT" evidence="13">
    <location>
        <begin position="357"/>
        <end position="430"/>
    </location>
</feature>
<dbReference type="InterPro" id="IPR005789">
    <property type="entry name" value="Thr_deHydtase_catblc"/>
</dbReference>
<accession>A0A5J4LKH0</accession>
<dbReference type="GO" id="GO:0030170">
    <property type="term" value="F:pyridoxal phosphate binding"/>
    <property type="evidence" value="ECO:0007669"/>
    <property type="project" value="InterPro"/>
</dbReference>
<evidence type="ECO:0000256" key="11">
    <source>
        <dbReference type="ARBA" id="ARBA00023239"/>
    </source>
</evidence>
<dbReference type="CDD" id="cd04886">
    <property type="entry name" value="ACT_ThrD-II-like"/>
    <property type="match status" value="1"/>
</dbReference>
<dbReference type="EC" id="4.3.1.19" evidence="6"/>
<dbReference type="CDD" id="cd01562">
    <property type="entry name" value="Thr-dehyd"/>
    <property type="match status" value="1"/>
</dbReference>
<dbReference type="GO" id="GO:0003941">
    <property type="term" value="F:L-serine ammonia-lyase activity"/>
    <property type="evidence" value="ECO:0007669"/>
    <property type="project" value="TreeGrafter"/>
</dbReference>
<dbReference type="AlphaFoldDB" id="A0A5J4LKH0"/>
<evidence type="ECO:0000256" key="10">
    <source>
        <dbReference type="ARBA" id="ARBA00022898"/>
    </source>
</evidence>
<dbReference type="GO" id="GO:0009097">
    <property type="term" value="P:isoleucine biosynthetic process"/>
    <property type="evidence" value="ECO:0007669"/>
    <property type="project" value="UniProtKB-UniPathway"/>
</dbReference>
<evidence type="ECO:0000256" key="12">
    <source>
        <dbReference type="SAM" id="MobiDB-lite"/>
    </source>
</evidence>
<dbReference type="NCBIfam" id="TIGR01127">
    <property type="entry name" value="ilvA_1Cterm"/>
    <property type="match status" value="1"/>
</dbReference>
<dbReference type="InterPro" id="IPR001926">
    <property type="entry name" value="TrpB-like_PALP"/>
</dbReference>
<dbReference type="InterPro" id="IPR045865">
    <property type="entry name" value="ACT-like_dom_sf"/>
</dbReference>
<keyword evidence="9" id="KW-0028">Amino-acid biosynthesis</keyword>
<dbReference type="PANTHER" id="PTHR48078">
    <property type="entry name" value="THREONINE DEHYDRATASE, MITOCHONDRIAL-RELATED"/>
    <property type="match status" value="1"/>
</dbReference>
<gene>
    <name evidence="14" type="ORF">San01_36250</name>
</gene>
<comment type="pathway">
    <text evidence="3">Amino-acid degradation; L-threonine degradation via propanoate pathway; propanoate from L-threonine: step 1/4.</text>
</comment>
<evidence type="ECO:0000313" key="14">
    <source>
        <dbReference type="EMBL" id="GES31138.1"/>
    </source>
</evidence>
<dbReference type="Gene3D" id="3.40.50.1100">
    <property type="match status" value="2"/>
</dbReference>
<dbReference type="PANTHER" id="PTHR48078:SF6">
    <property type="entry name" value="L-THREONINE DEHYDRATASE CATABOLIC TDCB"/>
    <property type="match status" value="1"/>
</dbReference>
<evidence type="ECO:0000256" key="3">
    <source>
        <dbReference type="ARBA" id="ARBA00004958"/>
    </source>
</evidence>
<keyword evidence="11 14" id="KW-0456">Lyase</keyword>
<comment type="pathway">
    <text evidence="2">Amino-acid biosynthesis; L-isoleucine biosynthesis; 2-oxobutanoate from L-threonine: step 1/1.</text>
</comment>
<dbReference type="SUPFAM" id="SSF53686">
    <property type="entry name" value="Tryptophan synthase beta subunit-like PLP-dependent enzymes"/>
    <property type="match status" value="1"/>
</dbReference>
<sequence>MNCKTGDMADHTPRTTPGSSVSAHPAEDPMTAITVDDVRAAHKMLSGVSRATTMEGSRYLSGLVGSPVHLKCENLQRTGSFKIRGAYVRIAGLSAQERTAGVVAASAGNHAQGVALAASLLGVRSTVFMPVGAPLPKVAATREYGAEVRLHGQVVDETLAAAQEYARETGAVFIHPFDHPDIIAGQGTVGLEILEQCPEVRTIVVGIGGGGLAAGVALAVKALRPDVKVVGVQAAGAACYPPSLAAGRPVAIEGLSTMADGIKVGRPGEVTFAMVERLVDEVRTVTEAQLSSALLLCLERAKQVVEPAGASPVAALLADPESFEGPVVAVLSGGNVDPLLLQRILRHGMAAGGRYLSLRLRLTDRPGALATLLGVLSAADANVLDVGHVRTDPSLGLTEVEVELHLETQGPAHCDELRAALHAAGYVVAD</sequence>
<evidence type="ECO:0000256" key="5">
    <source>
        <dbReference type="ARBA" id="ARBA00011447"/>
    </source>
</evidence>
<dbReference type="UniPathway" id="UPA00047">
    <property type="reaction ID" value="UER00054"/>
</dbReference>
<dbReference type="InterPro" id="IPR036052">
    <property type="entry name" value="TrpB-like_PALP_sf"/>
</dbReference>
<dbReference type="InterPro" id="IPR002912">
    <property type="entry name" value="ACT_dom"/>
</dbReference>
<organism evidence="14 15">
    <name type="scientific">Streptomyces angustmyceticus</name>
    <dbReference type="NCBI Taxonomy" id="285578"/>
    <lineage>
        <taxon>Bacteria</taxon>
        <taxon>Bacillati</taxon>
        <taxon>Actinomycetota</taxon>
        <taxon>Actinomycetes</taxon>
        <taxon>Kitasatosporales</taxon>
        <taxon>Streptomycetaceae</taxon>
        <taxon>Streptomyces</taxon>
    </lineage>
</organism>
<dbReference type="EMBL" id="BLAG01000010">
    <property type="protein sequence ID" value="GES31138.1"/>
    <property type="molecule type" value="Genomic_DNA"/>
</dbReference>
<keyword evidence="8" id="KW-0021">Allosteric enzyme</keyword>
<reference evidence="14 15" key="1">
    <citation type="submission" date="2019-10" db="EMBL/GenBank/DDBJ databases">
        <title>Whole genome shotgun sequence of Streptomyces angustmyceticus NBRC 3934.</title>
        <authorList>
            <person name="Hosoyama A."/>
            <person name="Ichikawa N."/>
            <person name="Kimura A."/>
            <person name="Kitahashi Y."/>
            <person name="Komaki H."/>
            <person name="Uohara A."/>
        </authorList>
    </citation>
    <scope>NUCLEOTIDE SEQUENCE [LARGE SCALE GENOMIC DNA]</scope>
    <source>
        <strain evidence="14 15">NBRC 3934</strain>
    </source>
</reference>
<keyword evidence="9" id="KW-0412">Isoleucine biosynthesis</keyword>
<keyword evidence="15" id="KW-1185">Reference proteome</keyword>
<dbReference type="PROSITE" id="PS51671">
    <property type="entry name" value="ACT"/>
    <property type="match status" value="1"/>
</dbReference>
<dbReference type="InterPro" id="IPR050147">
    <property type="entry name" value="Ser/Thr_Dehydratase"/>
</dbReference>
<dbReference type="Pfam" id="PF00291">
    <property type="entry name" value="PALP"/>
    <property type="match status" value="1"/>
</dbReference>
<evidence type="ECO:0000256" key="4">
    <source>
        <dbReference type="ARBA" id="ARBA00010869"/>
    </source>
</evidence>
<proteinExistence type="inferred from homology"/>
<comment type="caution">
    <text evidence="14">The sequence shown here is derived from an EMBL/GenBank/DDBJ whole genome shotgun (WGS) entry which is preliminary data.</text>
</comment>
<protein>
    <recommendedName>
        <fullName evidence="7">L-threonine dehydratase catabolic TdcB</fullName>
        <ecNumber evidence="6">4.3.1.19</ecNumber>
    </recommendedName>
</protein>
<evidence type="ECO:0000256" key="7">
    <source>
        <dbReference type="ARBA" id="ARBA00022248"/>
    </source>
</evidence>
<dbReference type="GO" id="GO:0006567">
    <property type="term" value="P:L-threonine catabolic process"/>
    <property type="evidence" value="ECO:0007669"/>
    <property type="project" value="InterPro"/>
</dbReference>
<name>A0A5J4LKH0_9ACTN</name>
<dbReference type="InterPro" id="IPR044561">
    <property type="entry name" value="ACT_ThrD-II-like"/>
</dbReference>
<evidence type="ECO:0000259" key="13">
    <source>
        <dbReference type="PROSITE" id="PS51671"/>
    </source>
</evidence>
<dbReference type="GO" id="GO:0004794">
    <property type="term" value="F:threonine deaminase activity"/>
    <property type="evidence" value="ECO:0007669"/>
    <property type="project" value="UniProtKB-EC"/>
</dbReference>
<evidence type="ECO:0000256" key="8">
    <source>
        <dbReference type="ARBA" id="ARBA00022533"/>
    </source>
</evidence>
<evidence type="ECO:0000256" key="6">
    <source>
        <dbReference type="ARBA" id="ARBA00012096"/>
    </source>
</evidence>
<comment type="cofactor">
    <cofactor evidence="1">
        <name>pyridoxal 5'-phosphate</name>
        <dbReference type="ChEBI" id="CHEBI:597326"/>
    </cofactor>
</comment>
<comment type="similarity">
    <text evidence="4">Belongs to the serine/threonine dehydratase family.</text>
</comment>
<dbReference type="PROSITE" id="PS00165">
    <property type="entry name" value="DEHYDRATASE_SER_THR"/>
    <property type="match status" value="1"/>
</dbReference>
<dbReference type="Proteomes" id="UP000325598">
    <property type="component" value="Unassembled WGS sequence"/>
</dbReference>
<evidence type="ECO:0000256" key="9">
    <source>
        <dbReference type="ARBA" id="ARBA00022624"/>
    </source>
</evidence>
<comment type="subunit">
    <text evidence="5">In the native structure, TdcB is in a dimeric form, whereas in the TdcB-AMP complex, it exists in a tetrameric form (dimer of dimers).</text>
</comment>
<dbReference type="InterPro" id="IPR000634">
    <property type="entry name" value="Ser/Thr_deHydtase_PyrdxlP-BS"/>
</dbReference>
<dbReference type="SUPFAM" id="SSF55021">
    <property type="entry name" value="ACT-like"/>
    <property type="match status" value="1"/>
</dbReference>
<feature type="region of interest" description="Disordered" evidence="12">
    <location>
        <begin position="1"/>
        <end position="27"/>
    </location>
</feature>
<keyword evidence="10" id="KW-0663">Pyridoxal phosphate</keyword>
<dbReference type="FunFam" id="3.40.50.1100:FF:000007">
    <property type="entry name" value="L-threonine dehydratase catabolic TdcB"/>
    <property type="match status" value="1"/>
</dbReference>
<keyword evidence="9" id="KW-0100">Branched-chain amino acid biosynthesis</keyword>
<dbReference type="GO" id="GO:0006565">
    <property type="term" value="P:L-serine catabolic process"/>
    <property type="evidence" value="ECO:0007669"/>
    <property type="project" value="TreeGrafter"/>
</dbReference>